<protein>
    <recommendedName>
        <fullName evidence="10">Endoglucanase</fullName>
        <ecNumber evidence="10">3.2.1.4</ecNumber>
    </recommendedName>
</protein>
<dbReference type="Pfam" id="PF00759">
    <property type="entry name" value="Glyco_hydro_9"/>
    <property type="match status" value="1"/>
</dbReference>
<keyword evidence="4 10" id="KW-0136">Cellulose degradation</keyword>
<keyword evidence="11" id="KW-0472">Membrane</keyword>
<comment type="catalytic activity">
    <reaction evidence="1 10">
        <text>Endohydrolysis of (1-&gt;4)-beta-D-glucosidic linkages in cellulose, lichenin and cereal beta-D-glucans.</text>
        <dbReference type="EC" id="3.2.1.4"/>
    </reaction>
</comment>
<dbReference type="GO" id="GO:0008810">
    <property type="term" value="F:cellulase activity"/>
    <property type="evidence" value="ECO:0007669"/>
    <property type="project" value="UniProtKB-EC"/>
</dbReference>
<evidence type="ECO:0000256" key="8">
    <source>
        <dbReference type="PROSITE-ProRule" id="PRU10059"/>
    </source>
</evidence>
<evidence type="ECO:0000256" key="10">
    <source>
        <dbReference type="RuleBase" id="RU361166"/>
    </source>
</evidence>
<keyword evidence="7 8" id="KW-0624">Polysaccharide degradation</keyword>
<feature type="domain" description="Glycoside hydrolase family 9" evidence="12">
    <location>
        <begin position="103"/>
        <end position="561"/>
    </location>
</feature>
<keyword evidence="11" id="KW-1133">Transmembrane helix</keyword>
<comment type="caution">
    <text evidence="13">The sequence shown here is derived from an EMBL/GenBank/DDBJ whole genome shotgun (WGS) entry which is preliminary data.</text>
</comment>
<evidence type="ECO:0000256" key="7">
    <source>
        <dbReference type="ARBA" id="ARBA00023326"/>
    </source>
</evidence>
<evidence type="ECO:0000256" key="4">
    <source>
        <dbReference type="ARBA" id="ARBA00023001"/>
    </source>
</evidence>
<evidence type="ECO:0000259" key="12">
    <source>
        <dbReference type="Pfam" id="PF00759"/>
    </source>
</evidence>
<keyword evidence="11" id="KW-0812">Transmembrane</keyword>
<keyword evidence="6 8" id="KW-0326">Glycosidase</keyword>
<keyword evidence="14" id="KW-1185">Reference proteome</keyword>
<comment type="similarity">
    <text evidence="2 8 10">Belongs to the glycosyl hydrolase 9 (cellulase E) family.</text>
</comment>
<evidence type="ECO:0000256" key="9">
    <source>
        <dbReference type="PROSITE-ProRule" id="PRU10060"/>
    </source>
</evidence>
<dbReference type="InterPro" id="IPR001701">
    <property type="entry name" value="Glyco_hydro_9"/>
</dbReference>
<dbReference type="PROSITE" id="PS00698">
    <property type="entry name" value="GH9_3"/>
    <property type="match status" value="1"/>
</dbReference>
<evidence type="ECO:0000313" key="14">
    <source>
        <dbReference type="Proteomes" id="UP000467840"/>
    </source>
</evidence>
<dbReference type="GO" id="GO:0030245">
    <property type="term" value="P:cellulose catabolic process"/>
    <property type="evidence" value="ECO:0007669"/>
    <property type="project" value="UniProtKB-KW"/>
</dbReference>
<feature type="active site" evidence="8">
    <location>
        <position position="491"/>
    </location>
</feature>
<dbReference type="PANTHER" id="PTHR22298">
    <property type="entry name" value="ENDO-1,4-BETA-GLUCANASE"/>
    <property type="match status" value="1"/>
</dbReference>
<feature type="active site" evidence="9">
    <location>
        <position position="539"/>
    </location>
</feature>
<keyword evidence="5 8" id="KW-0119">Carbohydrate metabolism</keyword>
<dbReference type="InterPro" id="IPR008928">
    <property type="entry name" value="6-hairpin_glycosidase_sf"/>
</dbReference>
<organism evidence="13 14">
    <name type="scientific">Hevea brasiliensis</name>
    <name type="common">Para rubber tree</name>
    <name type="synonym">Siphonia brasiliensis</name>
    <dbReference type="NCBI Taxonomy" id="3981"/>
    <lineage>
        <taxon>Eukaryota</taxon>
        <taxon>Viridiplantae</taxon>
        <taxon>Streptophyta</taxon>
        <taxon>Embryophyta</taxon>
        <taxon>Tracheophyta</taxon>
        <taxon>Spermatophyta</taxon>
        <taxon>Magnoliopsida</taxon>
        <taxon>eudicotyledons</taxon>
        <taxon>Gunneridae</taxon>
        <taxon>Pentapetalae</taxon>
        <taxon>rosids</taxon>
        <taxon>fabids</taxon>
        <taxon>Malpighiales</taxon>
        <taxon>Euphorbiaceae</taxon>
        <taxon>Crotonoideae</taxon>
        <taxon>Micrandreae</taxon>
        <taxon>Hevea</taxon>
    </lineage>
</organism>
<evidence type="ECO:0000313" key="13">
    <source>
        <dbReference type="EMBL" id="KAF2304750.1"/>
    </source>
</evidence>
<gene>
    <name evidence="13" type="ORF">GH714_037820</name>
</gene>
<name>A0A6A6LTF9_HEVBR</name>
<reference evidence="13 14" key="1">
    <citation type="journal article" date="2020" name="Mol. Plant">
        <title>The Chromosome-Based Rubber Tree Genome Provides New Insights into Spurge Genome Evolution and Rubber Biosynthesis.</title>
        <authorList>
            <person name="Liu J."/>
            <person name="Shi C."/>
            <person name="Shi C.C."/>
            <person name="Li W."/>
            <person name="Zhang Q.J."/>
            <person name="Zhang Y."/>
            <person name="Li K."/>
            <person name="Lu H.F."/>
            <person name="Shi C."/>
            <person name="Zhu S.T."/>
            <person name="Xiao Z.Y."/>
            <person name="Nan H."/>
            <person name="Yue Y."/>
            <person name="Zhu X.G."/>
            <person name="Wu Y."/>
            <person name="Hong X.N."/>
            <person name="Fan G.Y."/>
            <person name="Tong Y."/>
            <person name="Zhang D."/>
            <person name="Mao C.L."/>
            <person name="Liu Y.L."/>
            <person name="Hao S.J."/>
            <person name="Liu W.Q."/>
            <person name="Lv M.Q."/>
            <person name="Zhang H.B."/>
            <person name="Liu Y."/>
            <person name="Hu-Tang G.R."/>
            <person name="Wang J.P."/>
            <person name="Wang J.H."/>
            <person name="Sun Y.H."/>
            <person name="Ni S.B."/>
            <person name="Chen W.B."/>
            <person name="Zhang X.C."/>
            <person name="Jiao Y.N."/>
            <person name="Eichler E.E."/>
            <person name="Li G.H."/>
            <person name="Liu X."/>
            <person name="Gao L.Z."/>
        </authorList>
    </citation>
    <scope>NUCLEOTIDE SEQUENCE [LARGE SCALE GENOMIC DNA]</scope>
    <source>
        <strain evidence="14">cv. GT1</strain>
        <tissue evidence="13">Leaf</tissue>
    </source>
</reference>
<dbReference type="PROSITE" id="PS00592">
    <property type="entry name" value="GH9_2"/>
    <property type="match status" value="1"/>
</dbReference>
<dbReference type="FunFam" id="1.50.10.10:FF:000020">
    <property type="entry name" value="Endoglucanase"/>
    <property type="match status" value="1"/>
</dbReference>
<feature type="transmembrane region" description="Helical" evidence="11">
    <location>
        <begin position="61"/>
        <end position="85"/>
    </location>
</feature>
<evidence type="ECO:0000256" key="2">
    <source>
        <dbReference type="ARBA" id="ARBA00007072"/>
    </source>
</evidence>
<evidence type="ECO:0000256" key="5">
    <source>
        <dbReference type="ARBA" id="ARBA00023277"/>
    </source>
</evidence>
<evidence type="ECO:0000256" key="6">
    <source>
        <dbReference type="ARBA" id="ARBA00023295"/>
    </source>
</evidence>
<evidence type="ECO:0000256" key="3">
    <source>
        <dbReference type="ARBA" id="ARBA00022801"/>
    </source>
</evidence>
<sequence>MSERNIRGGSFEISTVETLSTDYGDADYDQGAYRWQSEEDVKQSWLLKPNKESERRKKRMAYVNNVTVKTLLLLVFLGGFIALVVKVVSRHRHWHPAPGPDNYTIALHQALMFFNAQRSGRLPNQNNVSWRGDSCLKDEIVGGYYDAGDAVKYTFPASFAMTVLSWSVIEYSAKYEAAGELDHVKDIKWGTDYLLKTFNSSSKDSISIAAQVGGERDQYCWMRPEDIDFDDKKHRRANQCYNCPALAAEAAAALAAASIVFKDTEDYSKKLVHGAEILFKFATKGQGENYSGTPDPPSHFYNSSGFWDEFVWGGAWLYCATGNSSYLQLATTPKLAKKDYAFWGGPSKGVLSWDNKHAGAQLLLSRMRIFLGYGYPYEEMLRTFQNNIDDIMCSYLPVFPTFNRTKGGMIQLNQGRPQPLQYVVNAAFSATLYSDYLEGELISGWQCGPEFYTNEALRDFARSQIDYILGKNPRAMSYIVGYGNYFPQRVHHRGASIPYGKVKYGCRGGWKWRDSRRTNPNTIVGAMVGGPDQRDGFQDMRANYNYTEPTIAGNAGLVAALVALSGGRTSKIDKNTIFYAIPPLYTLAPPPPVTWTP</sequence>
<feature type="active site" evidence="9">
    <location>
        <position position="548"/>
    </location>
</feature>
<dbReference type="EMBL" id="JAAGAX010000009">
    <property type="protein sequence ID" value="KAF2304750.1"/>
    <property type="molecule type" value="Genomic_DNA"/>
</dbReference>
<dbReference type="AlphaFoldDB" id="A0A6A6LTF9"/>
<evidence type="ECO:0000256" key="11">
    <source>
        <dbReference type="SAM" id="Phobius"/>
    </source>
</evidence>
<accession>A0A6A6LTF9</accession>
<dbReference type="InterPro" id="IPR033126">
    <property type="entry name" value="Glyco_hydro_9_Asp/Glu_AS"/>
</dbReference>
<dbReference type="SUPFAM" id="SSF48208">
    <property type="entry name" value="Six-hairpin glycosidases"/>
    <property type="match status" value="1"/>
</dbReference>
<keyword evidence="3 8" id="KW-0378">Hydrolase</keyword>
<evidence type="ECO:0000256" key="1">
    <source>
        <dbReference type="ARBA" id="ARBA00000966"/>
    </source>
</evidence>
<proteinExistence type="inferred from homology"/>
<dbReference type="Gene3D" id="1.50.10.10">
    <property type="match status" value="1"/>
</dbReference>
<dbReference type="Proteomes" id="UP000467840">
    <property type="component" value="Chromosome 16"/>
</dbReference>
<dbReference type="InterPro" id="IPR012341">
    <property type="entry name" value="6hp_glycosidase-like_sf"/>
</dbReference>
<dbReference type="InterPro" id="IPR018221">
    <property type="entry name" value="Glyco_hydro_9_His_AS"/>
</dbReference>
<dbReference type="EC" id="3.2.1.4" evidence="10"/>